<dbReference type="KEGG" id="jme:EEW87_012970"/>
<protein>
    <submittedName>
        <fullName evidence="1">Uncharacterized protein</fullName>
    </submittedName>
</protein>
<dbReference type="EMBL" id="CP044548">
    <property type="protein sequence ID" value="QFQ31028.2"/>
    <property type="molecule type" value="Genomic_DNA"/>
</dbReference>
<sequence>MLSMLMFATRAPHKLHRAAPGYARMLDMADPEGEGSRRVNGAQRWLASQKYISRDATQQPPEITMLRCDRSGRPWVVSGKRWITIPLEMWTNGWIVALSGRALAIYLVLREVTGGRADGASVPRRRRAEYGLSPDTWKRGCDELVAHGLIEVTPQLVSDDEDWGLRVKRNVYRVIPGGLSKEPTKLAAP</sequence>
<proteinExistence type="predicted"/>
<evidence type="ECO:0000313" key="1">
    <source>
        <dbReference type="EMBL" id="QFQ31028.2"/>
    </source>
</evidence>
<name>A0A5P8FNV9_9MICO</name>
<reference evidence="1 2" key="1">
    <citation type="submission" date="2019-09" db="EMBL/GenBank/DDBJ databases">
        <title>Complete Genome Sequence of Janibacter melonis M714 with both human health impact and industrial applications.</title>
        <authorList>
            <person name="Jin M."/>
            <person name="Zhao Q.R."/>
        </authorList>
    </citation>
    <scope>NUCLEOTIDE SEQUENCE [LARGE SCALE GENOMIC DNA]</scope>
    <source>
        <strain evidence="1 2">M714</strain>
    </source>
</reference>
<accession>A0A5P8FNV9</accession>
<organism evidence="1 2">
    <name type="scientific">Janibacter melonis</name>
    <dbReference type="NCBI Taxonomy" id="262209"/>
    <lineage>
        <taxon>Bacteria</taxon>
        <taxon>Bacillati</taxon>
        <taxon>Actinomycetota</taxon>
        <taxon>Actinomycetes</taxon>
        <taxon>Micrococcales</taxon>
        <taxon>Intrasporangiaceae</taxon>
        <taxon>Janibacter</taxon>
    </lineage>
</organism>
<dbReference type="AlphaFoldDB" id="A0A5P8FNV9"/>
<evidence type="ECO:0000313" key="2">
    <source>
        <dbReference type="Proteomes" id="UP000271708"/>
    </source>
</evidence>
<gene>
    <name evidence="1" type="ORF">EEW87_012970</name>
</gene>
<dbReference type="RefSeq" id="WP_148041640.1">
    <property type="nucleotide sequence ID" value="NZ_CP044548.2"/>
</dbReference>
<dbReference type="GeneID" id="59162090"/>
<dbReference type="Proteomes" id="UP000271708">
    <property type="component" value="Chromosome"/>
</dbReference>